<feature type="compositionally biased region" description="Gly residues" evidence="2">
    <location>
        <begin position="805"/>
        <end position="821"/>
    </location>
</feature>
<reference evidence="5 6" key="1">
    <citation type="submission" date="2019-02" db="EMBL/GenBank/DDBJ databases">
        <title>Deep-cultivation of Planctomycetes and their phenomic and genomic characterization uncovers novel biology.</title>
        <authorList>
            <person name="Wiegand S."/>
            <person name="Jogler M."/>
            <person name="Boedeker C."/>
            <person name="Pinto D."/>
            <person name="Vollmers J."/>
            <person name="Rivas-Marin E."/>
            <person name="Kohn T."/>
            <person name="Peeters S.H."/>
            <person name="Heuer A."/>
            <person name="Rast P."/>
            <person name="Oberbeckmann S."/>
            <person name="Bunk B."/>
            <person name="Jeske O."/>
            <person name="Meyerdierks A."/>
            <person name="Storesund J.E."/>
            <person name="Kallscheuer N."/>
            <person name="Luecker S."/>
            <person name="Lage O.M."/>
            <person name="Pohl T."/>
            <person name="Merkel B.J."/>
            <person name="Hornburger P."/>
            <person name="Mueller R.-W."/>
            <person name="Bruemmer F."/>
            <person name="Labrenz M."/>
            <person name="Spormann A.M."/>
            <person name="Op Den Camp H."/>
            <person name="Overmann J."/>
            <person name="Amann R."/>
            <person name="Jetten M.S.M."/>
            <person name="Mascher T."/>
            <person name="Medema M.H."/>
            <person name="Devos D.P."/>
            <person name="Kaster A.-K."/>
            <person name="Ovreas L."/>
            <person name="Rohde M."/>
            <person name="Galperin M.Y."/>
            <person name="Jogler C."/>
        </authorList>
    </citation>
    <scope>NUCLEOTIDE SEQUENCE [LARGE SCALE GENOMIC DNA]</scope>
    <source>
        <strain evidence="5 6">Pan54</strain>
    </source>
</reference>
<dbReference type="AlphaFoldDB" id="A0A5C5X8U6"/>
<feature type="coiled-coil region" evidence="1">
    <location>
        <begin position="494"/>
        <end position="532"/>
    </location>
</feature>
<feature type="region of interest" description="Disordered" evidence="2">
    <location>
        <begin position="805"/>
        <end position="836"/>
    </location>
</feature>
<accession>A0A5C5X8U6</accession>
<dbReference type="Gene3D" id="3.40.50.410">
    <property type="entry name" value="von Willebrand factor, type A domain"/>
    <property type="match status" value="1"/>
</dbReference>
<keyword evidence="1" id="KW-0175">Coiled coil</keyword>
<evidence type="ECO:0000259" key="4">
    <source>
        <dbReference type="PROSITE" id="PS50234"/>
    </source>
</evidence>
<dbReference type="InterPro" id="IPR002035">
    <property type="entry name" value="VWF_A"/>
</dbReference>
<feature type="region of interest" description="Disordered" evidence="2">
    <location>
        <begin position="404"/>
        <end position="425"/>
    </location>
</feature>
<feature type="chain" id="PRO_5023045449" evidence="3">
    <location>
        <begin position="27"/>
        <end position="836"/>
    </location>
</feature>
<dbReference type="Proteomes" id="UP000316095">
    <property type="component" value="Unassembled WGS sequence"/>
</dbReference>
<proteinExistence type="predicted"/>
<evidence type="ECO:0000256" key="3">
    <source>
        <dbReference type="SAM" id="SignalP"/>
    </source>
</evidence>
<dbReference type="InterPro" id="IPR036465">
    <property type="entry name" value="vWFA_dom_sf"/>
</dbReference>
<dbReference type="PROSITE" id="PS50234">
    <property type="entry name" value="VWFA"/>
    <property type="match status" value="1"/>
</dbReference>
<keyword evidence="3" id="KW-0732">Signal</keyword>
<keyword evidence="6" id="KW-1185">Reference proteome</keyword>
<dbReference type="SUPFAM" id="SSF53300">
    <property type="entry name" value="vWA-like"/>
    <property type="match status" value="1"/>
</dbReference>
<gene>
    <name evidence="5" type="ORF">Pan54_01320</name>
</gene>
<evidence type="ECO:0000256" key="1">
    <source>
        <dbReference type="SAM" id="Coils"/>
    </source>
</evidence>
<dbReference type="RefSeq" id="WP_165441501.1">
    <property type="nucleotide sequence ID" value="NZ_SJPG01000001.1"/>
</dbReference>
<comment type="caution">
    <text evidence="5">The sequence shown here is derived from an EMBL/GenBank/DDBJ whole genome shotgun (WGS) entry which is preliminary data.</text>
</comment>
<dbReference type="EMBL" id="SJPG01000001">
    <property type="protein sequence ID" value="TWT59426.1"/>
    <property type="molecule type" value="Genomic_DNA"/>
</dbReference>
<evidence type="ECO:0000313" key="6">
    <source>
        <dbReference type="Proteomes" id="UP000316095"/>
    </source>
</evidence>
<name>A0A5C5X8U6_9PLAN</name>
<feature type="signal peptide" evidence="3">
    <location>
        <begin position="1"/>
        <end position="26"/>
    </location>
</feature>
<organism evidence="5 6">
    <name type="scientific">Rubinisphaera italica</name>
    <dbReference type="NCBI Taxonomy" id="2527969"/>
    <lineage>
        <taxon>Bacteria</taxon>
        <taxon>Pseudomonadati</taxon>
        <taxon>Planctomycetota</taxon>
        <taxon>Planctomycetia</taxon>
        <taxon>Planctomycetales</taxon>
        <taxon>Planctomycetaceae</taxon>
        <taxon>Rubinisphaera</taxon>
    </lineage>
</organism>
<sequence precursor="true">MKRSRFWLAAALLCAGTTTFSSLSVAGETTSSPTLEVYRTPEGRDYAAVGLSLSQVAVKSRAPEQVLVLVDTSASQMGEYREQSISVVRELLSQLPEQTSAAVWAIDLSQTALTDSFESMTAEKVNSITAALNNRIPAGSTDLSGAVEASLKSLDASKSSVIVYVGDGFSAANLISETKMQELTKALADKQTPVVSYALGSQVDMQLLGVLALRSGGIVLQDQVGQPVNETVAAINKAISTPVWYPSQVEVTEGIELYPHAALPLRSDRETIYLGKIEEATKGLSIDLSDENNNQIGFHVENYSTAVAGHPSLRALWLRADQDKGLSVPTAGQVVLSSAKNQFELHVAGMLEAANSAAHAGKTKESVAISHALLQFDPSNKAAAKLLDVRQVALLQDDSAVVPGEDNTDAPVVVPGEPSALEGRTDAPTDIEQDLIQRFKNRSKAAGEKLALEVNRAIEQARSIVQDDPDAAISILKGMAGNVRIAADIDPELKRNLERKLLDVTQQVRAQREQFRNNRIRFEQELAEVEARRRAIEGLYLEEERLEQLIDQVRALLDDGFHGEPAAYAQAESVAEAAVELVPFSGTAAAARFSAEAAGQLEDARYLRALRADRFLETLTQVEFSHVPFPDEPPIRYPAAPVWKALTERRSIWKSVDLKDDSAAERRIRAALEEETELQFVDTPLVDALQIIGELHNINIRLDVVTLDDEGISTDEPVNIFISGIRLKSALKIMLEQTPTPVELTWVIEDEVMKITTVLKAEEATETRVYPVTDLVIPVQQLGGGGGLLGGGGVNGGQQGGQFGGGGGGQFGGQQGGGGGFFSIPPATLPTAKKNQ</sequence>
<evidence type="ECO:0000313" key="5">
    <source>
        <dbReference type="EMBL" id="TWT59426.1"/>
    </source>
</evidence>
<protein>
    <submittedName>
        <fullName evidence="5">VWA domain containing CoxE-like protein</fullName>
    </submittedName>
</protein>
<evidence type="ECO:0000256" key="2">
    <source>
        <dbReference type="SAM" id="MobiDB-lite"/>
    </source>
</evidence>
<feature type="domain" description="VWFA" evidence="4">
    <location>
        <begin position="65"/>
        <end position="235"/>
    </location>
</feature>
<dbReference type="Pfam" id="PF13768">
    <property type="entry name" value="VWA_3"/>
    <property type="match status" value="1"/>
</dbReference>